<protein>
    <submittedName>
        <fullName evidence="1">Uncharacterized protein</fullName>
    </submittedName>
</protein>
<proteinExistence type="predicted"/>
<organism evidence="1 2">
    <name type="scientific">Arthrobacter phage Seahorse</name>
    <dbReference type="NCBI Taxonomy" id="2419611"/>
    <lineage>
        <taxon>Viruses</taxon>
        <taxon>Duplodnaviria</taxon>
        <taxon>Heunggongvirae</taxon>
        <taxon>Uroviricota</taxon>
        <taxon>Caudoviricetes</taxon>
        <taxon>Seamegvirus</taxon>
        <taxon>Seamegvirus seahorse</taxon>
    </lineage>
</organism>
<accession>A0A3G3M554</accession>
<evidence type="ECO:0000313" key="2">
    <source>
        <dbReference type="Proteomes" id="UP000272407"/>
    </source>
</evidence>
<sequence length="60" mass="6460">MNEDEAAVTLVAAPLERTTRQHGPFGAVLRVGTGRVHLHITPEMAANWLPVLTEIAQEGS</sequence>
<evidence type="ECO:0000313" key="1">
    <source>
        <dbReference type="EMBL" id="AYR01575.1"/>
    </source>
</evidence>
<dbReference type="Proteomes" id="UP000272407">
    <property type="component" value="Segment"/>
</dbReference>
<keyword evidence="2" id="KW-1185">Reference proteome</keyword>
<gene>
    <name evidence="1" type="primary">75</name>
    <name evidence="1" type="ORF">PBI_SEAHORSE_75</name>
</gene>
<reference evidence="1 2" key="1">
    <citation type="submission" date="2018-09" db="EMBL/GenBank/DDBJ databases">
        <authorList>
            <person name="Rimple P.A."/>
            <person name="Stoner T.H."/>
            <person name="Garlena R.A."/>
            <person name="Russell D.A."/>
            <person name="Pope W.H."/>
            <person name="Jacobs-Sera D."/>
            <person name="Hatfull G.F."/>
        </authorList>
    </citation>
    <scope>NUCLEOTIDE SEQUENCE [LARGE SCALE GENOMIC DNA]</scope>
</reference>
<dbReference type="EMBL" id="MH910041">
    <property type="protein sequence ID" value="AYR01575.1"/>
    <property type="molecule type" value="Genomic_DNA"/>
</dbReference>
<dbReference type="KEGG" id="vg:77932140"/>
<dbReference type="RefSeq" id="YP_010656261.1">
    <property type="nucleotide sequence ID" value="NC_070836.1"/>
</dbReference>
<name>A0A3G3M554_9CAUD</name>
<dbReference type="GeneID" id="77932140"/>